<organism evidence="7 8">
    <name type="scientific">Brevundimonas faecalis</name>
    <dbReference type="NCBI Taxonomy" id="947378"/>
    <lineage>
        <taxon>Bacteria</taxon>
        <taxon>Pseudomonadati</taxon>
        <taxon>Pseudomonadota</taxon>
        <taxon>Alphaproteobacteria</taxon>
        <taxon>Caulobacterales</taxon>
        <taxon>Caulobacteraceae</taxon>
        <taxon>Brevundimonas</taxon>
    </lineage>
</organism>
<evidence type="ECO:0000313" key="8">
    <source>
        <dbReference type="Proteomes" id="UP001549313"/>
    </source>
</evidence>
<feature type="transmembrane region" description="Helical" evidence="6">
    <location>
        <begin position="208"/>
        <end position="228"/>
    </location>
</feature>
<evidence type="ECO:0000256" key="5">
    <source>
        <dbReference type="ARBA" id="ARBA00023136"/>
    </source>
</evidence>
<dbReference type="InterPro" id="IPR045214">
    <property type="entry name" value="Surf1/Surf4"/>
</dbReference>
<sequence>MTAVSRPRFPVVLTLLAVLLLGLLLSLGAWQVQRLKWKEGLIAAAEAASVRPPVPVEAALKMQDPEFRRVLLTCRGLARAPYVELQSIEDGDAGVRLISACPVEGGGVLLVDRGFVPAEISARPPVVADDAMPVVVAGVLRRAPKPGAMTPPPAEGRFYGRDAAAMAAALKAAGPVSPFTFYAVTSTNPDWAALRPVAPPAAFSNNHLGYALTWFGLAAALIVFYLVLLRRRMSRKDPVS</sequence>
<keyword evidence="3 6" id="KW-0812">Transmembrane</keyword>
<dbReference type="PROSITE" id="PS50895">
    <property type="entry name" value="SURF1"/>
    <property type="match status" value="1"/>
</dbReference>
<keyword evidence="6" id="KW-1003">Cell membrane</keyword>
<dbReference type="PANTHER" id="PTHR23427">
    <property type="entry name" value="SURFEIT LOCUS PROTEIN"/>
    <property type="match status" value="1"/>
</dbReference>
<evidence type="ECO:0000256" key="1">
    <source>
        <dbReference type="ARBA" id="ARBA00004370"/>
    </source>
</evidence>
<evidence type="ECO:0000256" key="6">
    <source>
        <dbReference type="RuleBase" id="RU363076"/>
    </source>
</evidence>
<keyword evidence="5 6" id="KW-0472">Membrane</keyword>
<evidence type="ECO:0000256" key="3">
    <source>
        <dbReference type="ARBA" id="ARBA00022692"/>
    </source>
</evidence>
<dbReference type="EMBL" id="JBEPTF010000006">
    <property type="protein sequence ID" value="MET4685332.1"/>
    <property type="molecule type" value="Genomic_DNA"/>
</dbReference>
<keyword evidence="4 6" id="KW-1133">Transmembrane helix</keyword>
<dbReference type="Proteomes" id="UP001549313">
    <property type="component" value="Unassembled WGS sequence"/>
</dbReference>
<comment type="subcellular location">
    <subcellularLocation>
        <location evidence="6">Cell membrane</location>
        <topology evidence="6">Multi-pass membrane protein</topology>
    </subcellularLocation>
    <subcellularLocation>
        <location evidence="1">Membrane</location>
    </subcellularLocation>
</comment>
<evidence type="ECO:0000313" key="7">
    <source>
        <dbReference type="EMBL" id="MET4685332.1"/>
    </source>
</evidence>
<evidence type="ECO:0000256" key="4">
    <source>
        <dbReference type="ARBA" id="ARBA00022989"/>
    </source>
</evidence>
<reference evidence="7 8" key="1">
    <citation type="submission" date="2024-06" db="EMBL/GenBank/DDBJ databases">
        <title>Sorghum-associated microbial communities from plants grown in Nebraska, USA.</title>
        <authorList>
            <person name="Schachtman D."/>
        </authorList>
    </citation>
    <scope>NUCLEOTIDE SEQUENCE [LARGE SCALE GENOMIC DNA]</scope>
    <source>
        <strain evidence="7 8">2814</strain>
    </source>
</reference>
<accession>A0ABV2RHF5</accession>
<evidence type="ECO:0000256" key="2">
    <source>
        <dbReference type="ARBA" id="ARBA00007165"/>
    </source>
</evidence>
<name>A0ABV2RHF5_9CAUL</name>
<keyword evidence="8" id="KW-1185">Reference proteome</keyword>
<dbReference type="RefSeq" id="WP_354090297.1">
    <property type="nucleotide sequence ID" value="NZ_JBEPTF010000006.1"/>
</dbReference>
<dbReference type="Pfam" id="PF02104">
    <property type="entry name" value="SURF1"/>
    <property type="match status" value="1"/>
</dbReference>
<proteinExistence type="inferred from homology"/>
<gene>
    <name evidence="7" type="ORF">ABIE19_003283</name>
</gene>
<dbReference type="CDD" id="cd06662">
    <property type="entry name" value="SURF1"/>
    <property type="match status" value="1"/>
</dbReference>
<comment type="caution">
    <text evidence="7">The sequence shown here is derived from an EMBL/GenBank/DDBJ whole genome shotgun (WGS) entry which is preliminary data.</text>
</comment>
<protein>
    <recommendedName>
        <fullName evidence="6">SURF1-like protein</fullName>
    </recommendedName>
</protein>
<comment type="similarity">
    <text evidence="2 6">Belongs to the SURF1 family.</text>
</comment>
<dbReference type="InterPro" id="IPR002994">
    <property type="entry name" value="Surf1/Shy1"/>
</dbReference>
<dbReference type="PANTHER" id="PTHR23427:SF2">
    <property type="entry name" value="SURFEIT LOCUS PROTEIN 1"/>
    <property type="match status" value="1"/>
</dbReference>
<comment type="caution">
    <text evidence="6">Lacks conserved residue(s) required for the propagation of feature annotation.</text>
</comment>